<organism evidence="2 3">
    <name type="scientific">Vibrio xiamenensis</name>
    <dbReference type="NCBI Taxonomy" id="861298"/>
    <lineage>
        <taxon>Bacteria</taxon>
        <taxon>Pseudomonadati</taxon>
        <taxon>Pseudomonadota</taxon>
        <taxon>Gammaproteobacteria</taxon>
        <taxon>Vibrionales</taxon>
        <taxon>Vibrionaceae</taxon>
        <taxon>Vibrio</taxon>
    </lineage>
</organism>
<dbReference type="AlphaFoldDB" id="A0A1G8ASN9"/>
<dbReference type="Gene3D" id="3.40.630.30">
    <property type="match status" value="1"/>
</dbReference>
<evidence type="ECO:0000259" key="1">
    <source>
        <dbReference type="PROSITE" id="PS51186"/>
    </source>
</evidence>
<proteinExistence type="predicted"/>
<dbReference type="Pfam" id="PF00583">
    <property type="entry name" value="Acetyltransf_1"/>
    <property type="match status" value="1"/>
</dbReference>
<dbReference type="GO" id="GO:0016747">
    <property type="term" value="F:acyltransferase activity, transferring groups other than amino-acyl groups"/>
    <property type="evidence" value="ECO:0007669"/>
    <property type="project" value="InterPro"/>
</dbReference>
<dbReference type="InterPro" id="IPR000182">
    <property type="entry name" value="GNAT_dom"/>
</dbReference>
<evidence type="ECO:0000313" key="2">
    <source>
        <dbReference type="EMBL" id="SDH23998.1"/>
    </source>
</evidence>
<dbReference type="InterPro" id="IPR016181">
    <property type="entry name" value="Acyl_CoA_acyltransferase"/>
</dbReference>
<protein>
    <submittedName>
        <fullName evidence="2">Acetyltransferase (GNAT) domain-containing protein</fullName>
    </submittedName>
</protein>
<dbReference type="EMBL" id="FNDD01000011">
    <property type="protein sequence ID" value="SDH23998.1"/>
    <property type="molecule type" value="Genomic_DNA"/>
</dbReference>
<keyword evidence="2" id="KW-0808">Transferase</keyword>
<accession>A0A1G8ASN9</accession>
<evidence type="ECO:0000313" key="3">
    <source>
        <dbReference type="Proteomes" id="UP000198854"/>
    </source>
</evidence>
<dbReference type="PROSITE" id="PS51186">
    <property type="entry name" value="GNAT"/>
    <property type="match status" value="1"/>
</dbReference>
<feature type="domain" description="N-acetyltransferase" evidence="1">
    <location>
        <begin position="9"/>
        <end position="163"/>
    </location>
</feature>
<reference evidence="2 3" key="1">
    <citation type="submission" date="2016-10" db="EMBL/GenBank/DDBJ databases">
        <authorList>
            <person name="de Groot N.N."/>
        </authorList>
    </citation>
    <scope>NUCLEOTIDE SEQUENCE [LARGE SCALE GENOMIC DNA]</scope>
    <source>
        <strain evidence="2 3">CGMCC 1.10228</strain>
    </source>
</reference>
<dbReference type="RefSeq" id="WP_245696663.1">
    <property type="nucleotide sequence ID" value="NZ_FNDD01000011.1"/>
</dbReference>
<dbReference type="SUPFAM" id="SSF55729">
    <property type="entry name" value="Acyl-CoA N-acyltransferases (Nat)"/>
    <property type="match status" value="1"/>
</dbReference>
<dbReference type="STRING" id="861298.SAMN04488136_111114"/>
<dbReference type="Proteomes" id="UP000198854">
    <property type="component" value="Unassembled WGS sequence"/>
</dbReference>
<keyword evidence="3" id="KW-1185">Reference proteome</keyword>
<sequence length="163" mass="17879">MSGKLMPNVELSPLQQQHYSTLELLTVHPEQLKFVGTLQEILCNVSSSVHPNVVTFEGEVVGFFLIDTHYSDDYNFCQGAALGLRAFFIGQAHQGKGFGKAATAALKPFLNQHYLNARQIYLTVNCKNPSAYACYVAAGFEDTSELYHGGAAGPQHILRLALM</sequence>
<name>A0A1G8ASN9_9VIBR</name>
<gene>
    <name evidence="2" type="ORF">SAMN04488136_111114</name>
</gene>